<comment type="caution">
    <text evidence="7">The sequence shown here is derived from an EMBL/GenBank/DDBJ whole genome shotgun (WGS) entry which is preliminary data.</text>
</comment>
<dbReference type="AlphaFoldDB" id="A0A5J4X1G4"/>
<evidence type="ECO:0000256" key="1">
    <source>
        <dbReference type="ARBA" id="ARBA00022723"/>
    </source>
</evidence>
<dbReference type="PROSITE" id="PS50089">
    <property type="entry name" value="ZF_RING_2"/>
    <property type="match status" value="1"/>
</dbReference>
<evidence type="ECO:0000313" key="7">
    <source>
        <dbReference type="EMBL" id="KAA6401167.1"/>
    </source>
</evidence>
<evidence type="ECO:0000256" key="5">
    <source>
        <dbReference type="SAM" id="MobiDB-lite"/>
    </source>
</evidence>
<dbReference type="Gene3D" id="3.30.40.10">
    <property type="entry name" value="Zinc/RING finger domain, C3HC4 (zinc finger)"/>
    <property type="match status" value="1"/>
</dbReference>
<evidence type="ECO:0000313" key="8">
    <source>
        <dbReference type="Proteomes" id="UP000324800"/>
    </source>
</evidence>
<dbReference type="InterPro" id="IPR001841">
    <property type="entry name" value="Znf_RING"/>
</dbReference>
<feature type="compositionally biased region" description="Polar residues" evidence="5">
    <location>
        <begin position="290"/>
        <end position="302"/>
    </location>
</feature>
<feature type="domain" description="RING-type" evidence="6">
    <location>
        <begin position="96"/>
        <end position="120"/>
    </location>
</feature>
<evidence type="ECO:0000259" key="6">
    <source>
        <dbReference type="PROSITE" id="PS50089"/>
    </source>
</evidence>
<dbReference type="OrthoDB" id="5330228at2759"/>
<feature type="region of interest" description="Disordered" evidence="5">
    <location>
        <begin position="286"/>
        <end position="305"/>
    </location>
</feature>
<evidence type="ECO:0000256" key="2">
    <source>
        <dbReference type="ARBA" id="ARBA00022771"/>
    </source>
</evidence>
<sequence length="458" mass="52996">MKKTSQDLDRSKDTVHRLVLQNEMTLVLDWTQLTEDGMRRRLKPECYKFDGVAAFSGICQALLGVASFCRRHLINLSKTLIDIQTINEAMMVDLTCNICLKVLREPVTFIPCGHTICRRCALGKTKFIEAGGGPPSENGNKKVLEIKQLRKEQAQTQIEQVKQVKSPLSKMTRPFTAQQKKFQQSQGNYDNFMVEVESQYLGPERYYDGKTGDRRGNDLIKQNQKQKQIEQQQQQYEMFAIENFGAYVSNDHEDIEYGPHAVAMQQLQQTKQNKQEQHQEYYRNEFDSPMTPSRLSTKSDGSFSIDFTRPEITENNTMIEPIKSSIHTPEKNKSQMISSSKITPKHSNPSQSVIQSKTFSLQFQLTQCPNCIYQITRGYIRNFIVESMSTREEVKRAKIEELIEGARSLEWAQSELEEQMKVLPINQKKAVDEFEQKHKNELEQRLTKRKINDLIEDS</sequence>
<dbReference type="Pfam" id="PF13445">
    <property type="entry name" value="zf-RING_UBOX"/>
    <property type="match status" value="1"/>
</dbReference>
<dbReference type="Proteomes" id="UP000324800">
    <property type="component" value="Unassembled WGS sequence"/>
</dbReference>
<dbReference type="InterPro" id="IPR013083">
    <property type="entry name" value="Znf_RING/FYVE/PHD"/>
</dbReference>
<feature type="compositionally biased region" description="Polar residues" evidence="5">
    <location>
        <begin position="334"/>
        <end position="351"/>
    </location>
</feature>
<organism evidence="7 8">
    <name type="scientific">Streblomastix strix</name>
    <dbReference type="NCBI Taxonomy" id="222440"/>
    <lineage>
        <taxon>Eukaryota</taxon>
        <taxon>Metamonada</taxon>
        <taxon>Preaxostyla</taxon>
        <taxon>Oxymonadida</taxon>
        <taxon>Streblomastigidae</taxon>
        <taxon>Streblomastix</taxon>
    </lineage>
</organism>
<feature type="region of interest" description="Disordered" evidence="5">
    <location>
        <begin position="326"/>
        <end position="351"/>
    </location>
</feature>
<dbReference type="SUPFAM" id="SSF57850">
    <property type="entry name" value="RING/U-box"/>
    <property type="match status" value="1"/>
</dbReference>
<dbReference type="GO" id="GO:0008270">
    <property type="term" value="F:zinc ion binding"/>
    <property type="evidence" value="ECO:0007669"/>
    <property type="project" value="UniProtKB-KW"/>
</dbReference>
<evidence type="ECO:0000256" key="3">
    <source>
        <dbReference type="ARBA" id="ARBA00022833"/>
    </source>
</evidence>
<reference evidence="7 8" key="1">
    <citation type="submission" date="2019-03" db="EMBL/GenBank/DDBJ databases">
        <title>Single cell metagenomics reveals metabolic interactions within the superorganism composed of flagellate Streblomastix strix and complex community of Bacteroidetes bacteria on its surface.</title>
        <authorList>
            <person name="Treitli S.C."/>
            <person name="Kolisko M."/>
            <person name="Husnik F."/>
            <person name="Keeling P."/>
            <person name="Hampl V."/>
        </authorList>
    </citation>
    <scope>NUCLEOTIDE SEQUENCE [LARGE SCALE GENOMIC DNA]</scope>
    <source>
        <strain evidence="7">ST1C</strain>
    </source>
</reference>
<dbReference type="InterPro" id="IPR027370">
    <property type="entry name" value="Znf-RING_euk"/>
</dbReference>
<proteinExistence type="predicted"/>
<keyword evidence="2 4" id="KW-0863">Zinc-finger</keyword>
<keyword evidence="3" id="KW-0862">Zinc</keyword>
<evidence type="ECO:0000256" key="4">
    <source>
        <dbReference type="PROSITE-ProRule" id="PRU00175"/>
    </source>
</evidence>
<gene>
    <name evidence="7" type="ORF">EZS28_003308</name>
</gene>
<dbReference type="EMBL" id="SNRW01000433">
    <property type="protein sequence ID" value="KAA6401167.1"/>
    <property type="molecule type" value="Genomic_DNA"/>
</dbReference>
<name>A0A5J4X1G4_9EUKA</name>
<keyword evidence="1" id="KW-0479">Metal-binding</keyword>
<accession>A0A5J4X1G4</accession>
<protein>
    <recommendedName>
        <fullName evidence="6">RING-type domain-containing protein</fullName>
    </recommendedName>
</protein>